<organism evidence="1 2">
    <name type="scientific">Drosophila willistoni</name>
    <name type="common">Fruit fly</name>
    <dbReference type="NCBI Taxonomy" id="7260"/>
    <lineage>
        <taxon>Eukaryota</taxon>
        <taxon>Metazoa</taxon>
        <taxon>Ecdysozoa</taxon>
        <taxon>Arthropoda</taxon>
        <taxon>Hexapoda</taxon>
        <taxon>Insecta</taxon>
        <taxon>Pterygota</taxon>
        <taxon>Neoptera</taxon>
        <taxon>Endopterygota</taxon>
        <taxon>Diptera</taxon>
        <taxon>Brachycera</taxon>
        <taxon>Muscomorpha</taxon>
        <taxon>Ephydroidea</taxon>
        <taxon>Drosophilidae</taxon>
        <taxon>Drosophila</taxon>
        <taxon>Sophophora</taxon>
    </lineage>
</organism>
<accession>B4N0U5</accession>
<dbReference type="AlphaFoldDB" id="B4N0U5"/>
<dbReference type="HOGENOM" id="CLU_1770005_0_0_1"/>
<sequence>MSEESKSNETGFDKQFAADVNGIKTEFVFHRFANKWLLLITQLGKIPGVYRIRFDIKINERVVGPIDNPEFHVSVPLTMNCCLGLDSDETRSGIQFLVNRTALNKCPNDEFVIGLGINQIDGVNLRAIAKILDEVIL</sequence>
<dbReference type="KEGG" id="dwi:6644048"/>
<reference evidence="1 2" key="1">
    <citation type="journal article" date="2007" name="Nature">
        <title>Evolution of genes and genomes on the Drosophila phylogeny.</title>
        <authorList>
            <consortium name="Drosophila 12 Genomes Consortium"/>
            <person name="Clark A.G."/>
            <person name="Eisen M.B."/>
            <person name="Smith D.R."/>
            <person name="Bergman C.M."/>
            <person name="Oliver B."/>
            <person name="Markow T.A."/>
            <person name="Kaufman T.C."/>
            <person name="Kellis M."/>
            <person name="Gelbart W."/>
            <person name="Iyer V.N."/>
            <person name="Pollard D.A."/>
            <person name="Sackton T.B."/>
            <person name="Larracuente A.M."/>
            <person name="Singh N.D."/>
            <person name="Abad J.P."/>
            <person name="Abt D.N."/>
            <person name="Adryan B."/>
            <person name="Aguade M."/>
            <person name="Akashi H."/>
            <person name="Anderson W.W."/>
            <person name="Aquadro C.F."/>
            <person name="Ardell D.H."/>
            <person name="Arguello R."/>
            <person name="Artieri C.G."/>
            <person name="Barbash D.A."/>
            <person name="Barker D."/>
            <person name="Barsanti P."/>
            <person name="Batterham P."/>
            <person name="Batzoglou S."/>
            <person name="Begun D."/>
            <person name="Bhutkar A."/>
            <person name="Blanco E."/>
            <person name="Bosak S.A."/>
            <person name="Bradley R.K."/>
            <person name="Brand A.D."/>
            <person name="Brent M.R."/>
            <person name="Brooks A.N."/>
            <person name="Brown R.H."/>
            <person name="Butlin R.K."/>
            <person name="Caggese C."/>
            <person name="Calvi B.R."/>
            <person name="Bernardo de Carvalho A."/>
            <person name="Caspi A."/>
            <person name="Castrezana S."/>
            <person name="Celniker S.E."/>
            <person name="Chang J.L."/>
            <person name="Chapple C."/>
            <person name="Chatterji S."/>
            <person name="Chinwalla A."/>
            <person name="Civetta A."/>
            <person name="Clifton S.W."/>
            <person name="Comeron J.M."/>
            <person name="Costello J.C."/>
            <person name="Coyne J.A."/>
            <person name="Daub J."/>
            <person name="David R.G."/>
            <person name="Delcher A.L."/>
            <person name="Delehaunty K."/>
            <person name="Do C.B."/>
            <person name="Ebling H."/>
            <person name="Edwards K."/>
            <person name="Eickbush T."/>
            <person name="Evans J.D."/>
            <person name="Filipski A."/>
            <person name="Findeiss S."/>
            <person name="Freyhult E."/>
            <person name="Fulton L."/>
            <person name="Fulton R."/>
            <person name="Garcia A.C."/>
            <person name="Gardiner A."/>
            <person name="Garfield D.A."/>
            <person name="Garvin B.E."/>
            <person name="Gibson G."/>
            <person name="Gilbert D."/>
            <person name="Gnerre S."/>
            <person name="Godfrey J."/>
            <person name="Good R."/>
            <person name="Gotea V."/>
            <person name="Gravely B."/>
            <person name="Greenberg A.J."/>
            <person name="Griffiths-Jones S."/>
            <person name="Gross S."/>
            <person name="Guigo R."/>
            <person name="Gustafson E.A."/>
            <person name="Haerty W."/>
            <person name="Hahn M.W."/>
            <person name="Halligan D.L."/>
            <person name="Halpern A.L."/>
            <person name="Halter G.M."/>
            <person name="Han M.V."/>
            <person name="Heger A."/>
            <person name="Hillier L."/>
            <person name="Hinrichs A.S."/>
            <person name="Holmes I."/>
            <person name="Hoskins R.A."/>
            <person name="Hubisz M.J."/>
            <person name="Hultmark D."/>
            <person name="Huntley M.A."/>
            <person name="Jaffe D.B."/>
            <person name="Jagadeeshan S."/>
            <person name="Jeck W.R."/>
            <person name="Johnson J."/>
            <person name="Jones C.D."/>
            <person name="Jordan W.C."/>
            <person name="Karpen G.H."/>
            <person name="Kataoka E."/>
            <person name="Keightley P.D."/>
            <person name="Kheradpour P."/>
            <person name="Kirkness E.F."/>
            <person name="Koerich L.B."/>
            <person name="Kristiansen K."/>
            <person name="Kudrna D."/>
            <person name="Kulathinal R.J."/>
            <person name="Kumar S."/>
            <person name="Kwok R."/>
            <person name="Lander E."/>
            <person name="Langley C.H."/>
            <person name="Lapoint R."/>
            <person name="Lazzaro B.P."/>
            <person name="Lee S.J."/>
            <person name="Levesque L."/>
            <person name="Li R."/>
            <person name="Lin C.F."/>
            <person name="Lin M.F."/>
            <person name="Lindblad-Toh K."/>
            <person name="Llopart A."/>
            <person name="Long M."/>
            <person name="Low L."/>
            <person name="Lozovsky E."/>
            <person name="Lu J."/>
            <person name="Luo M."/>
            <person name="Machado C.A."/>
            <person name="Makalowski W."/>
            <person name="Marzo M."/>
            <person name="Matsuda M."/>
            <person name="Matzkin L."/>
            <person name="McAllister B."/>
            <person name="McBride C.S."/>
            <person name="McKernan B."/>
            <person name="McKernan K."/>
            <person name="Mendez-Lago M."/>
            <person name="Minx P."/>
            <person name="Mollenhauer M.U."/>
            <person name="Montooth K."/>
            <person name="Mount S.M."/>
            <person name="Mu X."/>
            <person name="Myers E."/>
            <person name="Negre B."/>
            <person name="Newfeld S."/>
            <person name="Nielsen R."/>
            <person name="Noor M.A."/>
            <person name="O'Grady P."/>
            <person name="Pachter L."/>
            <person name="Papaceit M."/>
            <person name="Parisi M.J."/>
            <person name="Parisi M."/>
            <person name="Parts L."/>
            <person name="Pedersen J.S."/>
            <person name="Pesole G."/>
            <person name="Phillippy A.M."/>
            <person name="Ponting C.P."/>
            <person name="Pop M."/>
            <person name="Porcelli D."/>
            <person name="Powell J.R."/>
            <person name="Prohaska S."/>
            <person name="Pruitt K."/>
            <person name="Puig M."/>
            <person name="Quesneville H."/>
            <person name="Ram K.R."/>
            <person name="Rand D."/>
            <person name="Rasmussen M.D."/>
            <person name="Reed L.K."/>
            <person name="Reenan R."/>
            <person name="Reily A."/>
            <person name="Remington K.A."/>
            <person name="Rieger T.T."/>
            <person name="Ritchie M.G."/>
            <person name="Robin C."/>
            <person name="Rogers Y.H."/>
            <person name="Rohde C."/>
            <person name="Rozas J."/>
            <person name="Rubenfield M.J."/>
            <person name="Ruiz A."/>
            <person name="Russo S."/>
            <person name="Salzberg S.L."/>
            <person name="Sanchez-Gracia A."/>
            <person name="Saranga D.J."/>
            <person name="Sato H."/>
            <person name="Schaeffer S.W."/>
            <person name="Schatz M.C."/>
            <person name="Schlenke T."/>
            <person name="Schwartz R."/>
            <person name="Segarra C."/>
            <person name="Singh R.S."/>
            <person name="Sirot L."/>
            <person name="Sirota M."/>
            <person name="Sisneros N.B."/>
            <person name="Smith C.D."/>
            <person name="Smith T.F."/>
            <person name="Spieth J."/>
            <person name="Stage D.E."/>
            <person name="Stark A."/>
            <person name="Stephan W."/>
            <person name="Strausberg R.L."/>
            <person name="Strempel S."/>
            <person name="Sturgill D."/>
            <person name="Sutton G."/>
            <person name="Sutton G.G."/>
            <person name="Tao W."/>
            <person name="Teichmann S."/>
            <person name="Tobari Y.N."/>
            <person name="Tomimura Y."/>
            <person name="Tsolas J.M."/>
            <person name="Valente V.L."/>
            <person name="Venter E."/>
            <person name="Venter J.C."/>
            <person name="Vicario S."/>
            <person name="Vieira F.G."/>
            <person name="Vilella A.J."/>
            <person name="Villasante A."/>
            <person name="Walenz B."/>
            <person name="Wang J."/>
            <person name="Wasserman M."/>
            <person name="Watts T."/>
            <person name="Wilson D."/>
            <person name="Wilson R.K."/>
            <person name="Wing R.A."/>
            <person name="Wolfner M.F."/>
            <person name="Wong A."/>
            <person name="Wong G.K."/>
            <person name="Wu C.I."/>
            <person name="Wu G."/>
            <person name="Yamamoto D."/>
            <person name="Yang H.P."/>
            <person name="Yang S.P."/>
            <person name="Yorke J.A."/>
            <person name="Yoshida K."/>
            <person name="Zdobnov E."/>
            <person name="Zhang P."/>
            <person name="Zhang Y."/>
            <person name="Zimin A.V."/>
            <person name="Baldwin J."/>
            <person name="Abdouelleil A."/>
            <person name="Abdulkadir J."/>
            <person name="Abebe A."/>
            <person name="Abera B."/>
            <person name="Abreu J."/>
            <person name="Acer S.C."/>
            <person name="Aftuck L."/>
            <person name="Alexander A."/>
            <person name="An P."/>
            <person name="Anderson E."/>
            <person name="Anderson S."/>
            <person name="Arachi H."/>
            <person name="Azer M."/>
            <person name="Bachantsang P."/>
            <person name="Barry A."/>
            <person name="Bayul T."/>
            <person name="Berlin A."/>
            <person name="Bessette D."/>
            <person name="Bloom T."/>
            <person name="Blye J."/>
            <person name="Boguslavskiy L."/>
            <person name="Bonnet C."/>
            <person name="Boukhgalter B."/>
            <person name="Bourzgui I."/>
            <person name="Brown A."/>
            <person name="Cahill P."/>
            <person name="Channer S."/>
            <person name="Cheshatsang Y."/>
            <person name="Chuda L."/>
            <person name="Citroen M."/>
            <person name="Collymore A."/>
            <person name="Cooke P."/>
            <person name="Costello M."/>
            <person name="D'Aco K."/>
            <person name="Daza R."/>
            <person name="De Haan G."/>
            <person name="DeGray S."/>
            <person name="DeMaso C."/>
            <person name="Dhargay N."/>
            <person name="Dooley K."/>
            <person name="Dooley E."/>
            <person name="Doricent M."/>
            <person name="Dorje P."/>
            <person name="Dorjee K."/>
            <person name="Dupes A."/>
            <person name="Elong R."/>
            <person name="Falk J."/>
            <person name="Farina A."/>
            <person name="Faro S."/>
            <person name="Ferguson D."/>
            <person name="Fisher S."/>
            <person name="Foley C.D."/>
            <person name="Franke A."/>
            <person name="Friedrich D."/>
            <person name="Gadbois L."/>
            <person name="Gearin G."/>
            <person name="Gearin C.R."/>
            <person name="Giannoukos G."/>
            <person name="Goode T."/>
            <person name="Graham J."/>
            <person name="Grandbois E."/>
            <person name="Grewal S."/>
            <person name="Gyaltsen K."/>
            <person name="Hafez N."/>
            <person name="Hagos B."/>
            <person name="Hall J."/>
            <person name="Henson C."/>
            <person name="Hollinger A."/>
            <person name="Honan T."/>
            <person name="Huard M.D."/>
            <person name="Hughes L."/>
            <person name="Hurhula B."/>
            <person name="Husby M.E."/>
            <person name="Kamat A."/>
            <person name="Kanga B."/>
            <person name="Kashin S."/>
            <person name="Khazanovich D."/>
            <person name="Kisner P."/>
            <person name="Lance K."/>
            <person name="Lara M."/>
            <person name="Lee W."/>
            <person name="Lennon N."/>
            <person name="Letendre F."/>
            <person name="LeVine R."/>
            <person name="Lipovsky A."/>
            <person name="Liu X."/>
            <person name="Liu J."/>
            <person name="Liu S."/>
            <person name="Lokyitsang T."/>
            <person name="Lokyitsang Y."/>
            <person name="Lubonja R."/>
            <person name="Lui A."/>
            <person name="MacDonald P."/>
            <person name="Magnisalis V."/>
            <person name="Maru K."/>
            <person name="Matthews C."/>
            <person name="McCusker W."/>
            <person name="McDonough S."/>
            <person name="Mehta T."/>
            <person name="Meldrim J."/>
            <person name="Meneus L."/>
            <person name="Mihai O."/>
            <person name="Mihalev A."/>
            <person name="Mihova T."/>
            <person name="Mittelman R."/>
            <person name="Mlenga V."/>
            <person name="Montmayeur A."/>
            <person name="Mulrain L."/>
            <person name="Navidi A."/>
            <person name="Naylor J."/>
            <person name="Negash T."/>
            <person name="Nguyen T."/>
            <person name="Nguyen N."/>
            <person name="Nicol R."/>
            <person name="Norbu C."/>
            <person name="Norbu N."/>
            <person name="Novod N."/>
            <person name="O'Neill B."/>
            <person name="Osman S."/>
            <person name="Markiewicz E."/>
            <person name="Oyono O.L."/>
            <person name="Patti C."/>
            <person name="Phunkhang P."/>
            <person name="Pierre F."/>
            <person name="Priest M."/>
            <person name="Raghuraman S."/>
            <person name="Rege F."/>
            <person name="Reyes R."/>
            <person name="Rise C."/>
            <person name="Rogov P."/>
            <person name="Ross K."/>
            <person name="Ryan E."/>
            <person name="Settipalli S."/>
            <person name="Shea T."/>
            <person name="Sherpa N."/>
            <person name="Shi L."/>
            <person name="Shih D."/>
            <person name="Sparrow T."/>
            <person name="Spaulding J."/>
            <person name="Stalker J."/>
            <person name="Stange-Thomann N."/>
            <person name="Stavropoulos S."/>
            <person name="Stone C."/>
            <person name="Strader C."/>
            <person name="Tesfaye S."/>
            <person name="Thomson T."/>
            <person name="Thoulutsang Y."/>
            <person name="Thoulutsang D."/>
            <person name="Topham K."/>
            <person name="Topping I."/>
            <person name="Tsamla T."/>
            <person name="Vassiliev H."/>
            <person name="Vo A."/>
            <person name="Wangchuk T."/>
            <person name="Wangdi T."/>
            <person name="Weiand M."/>
            <person name="Wilkinson J."/>
            <person name="Wilson A."/>
            <person name="Yadav S."/>
            <person name="Young G."/>
            <person name="Yu Q."/>
            <person name="Zembek L."/>
            <person name="Zhong D."/>
            <person name="Zimmer A."/>
            <person name="Zwirko Z."/>
            <person name="Jaffe D.B."/>
            <person name="Alvarez P."/>
            <person name="Brockman W."/>
            <person name="Butler J."/>
            <person name="Chin C."/>
            <person name="Gnerre S."/>
            <person name="Grabherr M."/>
            <person name="Kleber M."/>
            <person name="Mauceli E."/>
            <person name="MacCallum I."/>
        </authorList>
    </citation>
    <scope>NUCLEOTIDE SEQUENCE [LARGE SCALE GENOMIC DNA]</scope>
    <source>
        <strain evidence="2">Tucson 14030-0811.24</strain>
    </source>
</reference>
<keyword evidence="2" id="KW-1185">Reference proteome</keyword>
<evidence type="ECO:0000313" key="1">
    <source>
        <dbReference type="EMBL" id="EDW77708.1"/>
    </source>
</evidence>
<dbReference type="PhylomeDB" id="B4N0U5"/>
<protein>
    <submittedName>
        <fullName evidence="1">Uncharacterized protein</fullName>
    </submittedName>
</protein>
<dbReference type="InterPro" id="IPR018788">
    <property type="entry name" value="Proteasome_assmbl_chp_3"/>
</dbReference>
<dbReference type="GO" id="GO:0043248">
    <property type="term" value="P:proteasome assembly"/>
    <property type="evidence" value="ECO:0007669"/>
    <property type="project" value="InterPro"/>
</dbReference>
<dbReference type="Pfam" id="PF10178">
    <property type="entry name" value="PAC3"/>
    <property type="match status" value="1"/>
</dbReference>
<dbReference type="OrthoDB" id="5839at2759"/>
<dbReference type="STRING" id="7260.B4N0U5"/>
<dbReference type="EMBL" id="CH963920">
    <property type="protein sequence ID" value="EDW77708.1"/>
    <property type="molecule type" value="Genomic_DNA"/>
</dbReference>
<dbReference type="eggNOG" id="KOG4828">
    <property type="taxonomic scope" value="Eukaryota"/>
</dbReference>
<dbReference type="PANTHER" id="PTHR31051:SF1">
    <property type="entry name" value="PROTEASOME ASSEMBLY CHAPERONE 3"/>
    <property type="match status" value="1"/>
</dbReference>
<dbReference type="PANTHER" id="PTHR31051">
    <property type="entry name" value="PROTEASOME ASSEMBLY CHAPERONE 3"/>
    <property type="match status" value="1"/>
</dbReference>
<dbReference type="OMA" id="HGFANKW"/>
<dbReference type="Gene3D" id="3.30.230.90">
    <property type="match status" value="1"/>
</dbReference>
<proteinExistence type="predicted"/>
<dbReference type="Proteomes" id="UP000007798">
    <property type="component" value="Unassembled WGS sequence"/>
</dbReference>
<gene>
    <name evidence="1" type="primary">Dwil\GK24410</name>
    <name evidence="1" type="ORF">Dwil_GK24410</name>
</gene>
<dbReference type="InterPro" id="IPR053720">
    <property type="entry name" value="Psm_Assembly_Chaperone"/>
</dbReference>
<name>B4N0U5_DROWI</name>
<dbReference type="InParanoid" id="B4N0U5"/>
<evidence type="ECO:0000313" key="2">
    <source>
        <dbReference type="Proteomes" id="UP000007798"/>
    </source>
</evidence>